<comment type="caution">
    <text evidence="6">The sequence shown here is derived from an EMBL/GenBank/DDBJ whole genome shotgun (WGS) entry which is preliminary data.</text>
</comment>
<reference evidence="6 7" key="1">
    <citation type="submission" date="2016-03" db="EMBL/GenBank/DDBJ databases">
        <title>EvidentialGene: Evidence-directed Construction of Genes on Genomes.</title>
        <authorList>
            <person name="Gilbert D.G."/>
            <person name="Choi J.-H."/>
            <person name="Mockaitis K."/>
            <person name="Colbourne J."/>
            <person name="Pfrender M."/>
        </authorList>
    </citation>
    <scope>NUCLEOTIDE SEQUENCE [LARGE SCALE GENOMIC DNA]</scope>
    <source>
        <strain evidence="6 7">Xinb3</strain>
        <tissue evidence="6">Complete organism</tissue>
    </source>
</reference>
<feature type="compositionally biased region" description="Pro residues" evidence="3">
    <location>
        <begin position="807"/>
        <end position="820"/>
    </location>
</feature>
<keyword evidence="1" id="KW-0343">GTPase activation</keyword>
<dbReference type="SUPFAM" id="SSF48350">
    <property type="entry name" value="GTPase activation domain, GAP"/>
    <property type="match status" value="1"/>
</dbReference>
<feature type="domain" description="Rho-GAP" evidence="5">
    <location>
        <begin position="425"/>
        <end position="610"/>
    </location>
</feature>
<dbReference type="STRING" id="35525.A0A162RGG3"/>
<organism evidence="6 7">
    <name type="scientific">Daphnia magna</name>
    <dbReference type="NCBI Taxonomy" id="35525"/>
    <lineage>
        <taxon>Eukaryota</taxon>
        <taxon>Metazoa</taxon>
        <taxon>Ecdysozoa</taxon>
        <taxon>Arthropoda</taxon>
        <taxon>Crustacea</taxon>
        <taxon>Branchiopoda</taxon>
        <taxon>Diplostraca</taxon>
        <taxon>Cladocera</taxon>
        <taxon>Anomopoda</taxon>
        <taxon>Daphniidae</taxon>
        <taxon>Daphnia</taxon>
    </lineage>
</organism>
<proteinExistence type="predicted"/>
<dbReference type="InterPro" id="IPR008936">
    <property type="entry name" value="Rho_GTPase_activation_prot"/>
</dbReference>
<dbReference type="SMART" id="SM00324">
    <property type="entry name" value="RhoGAP"/>
    <property type="match status" value="1"/>
</dbReference>
<dbReference type="GO" id="GO:0007165">
    <property type="term" value="P:signal transduction"/>
    <property type="evidence" value="ECO:0007669"/>
    <property type="project" value="InterPro"/>
</dbReference>
<dbReference type="PROSITE" id="PS50238">
    <property type="entry name" value="RHOGAP"/>
    <property type="match status" value="1"/>
</dbReference>
<feature type="compositionally biased region" description="Polar residues" evidence="3">
    <location>
        <begin position="733"/>
        <end position="748"/>
    </location>
</feature>
<evidence type="ECO:0000256" key="3">
    <source>
        <dbReference type="SAM" id="MobiDB-lite"/>
    </source>
</evidence>
<dbReference type="InterPro" id="IPR001849">
    <property type="entry name" value="PH_domain"/>
</dbReference>
<dbReference type="GO" id="GO:0005096">
    <property type="term" value="F:GTPase activator activity"/>
    <property type="evidence" value="ECO:0007669"/>
    <property type="project" value="UniProtKB-KW"/>
</dbReference>
<evidence type="ECO:0000256" key="1">
    <source>
        <dbReference type="ARBA" id="ARBA00022468"/>
    </source>
</evidence>
<dbReference type="InterPro" id="IPR047225">
    <property type="entry name" value="PH_GRAF"/>
</dbReference>
<dbReference type="FunFam" id="1.20.1270.60:FF:000074">
    <property type="entry name" value="Rho GTPase-activating protein 42"/>
    <property type="match status" value="1"/>
</dbReference>
<dbReference type="CDD" id="cd01249">
    <property type="entry name" value="BAR-PH_GRAF_family"/>
    <property type="match status" value="1"/>
</dbReference>
<dbReference type="InterPro" id="IPR011993">
    <property type="entry name" value="PH-like_dom_sf"/>
</dbReference>
<evidence type="ECO:0000259" key="5">
    <source>
        <dbReference type="PROSITE" id="PS50238"/>
    </source>
</evidence>
<dbReference type="Gene3D" id="1.20.1270.60">
    <property type="entry name" value="Arfaptin homology (AH) domain/BAR domain"/>
    <property type="match status" value="2"/>
</dbReference>
<dbReference type="InterPro" id="IPR047234">
    <property type="entry name" value="GRAF_fam"/>
</dbReference>
<sequence>MGLLPLEFTECLTDSPYFRENLQGHEKELEKTSLAIKVLIKEVKDLVNAARALSRAQRSLATSLMSFQFECIGNSQTDDEIVIAGSLKEFGRLINAIEDERDRMLERAKDQFIGPLENFRKEHIGGAKEEKKKFEKQTAKFVQSQERHLNLSTKKQDSVLQEVSYLFSLLPLFSSIITCSWREYKRCLISDLVRRMRFWRWSSATFARPAWNTSSVCKKFTNVKNSSSWKRYLLGFMYGWLTFYHQGYEVAKEFRPYMTDLQVRLQKTRENFNTTREEAESLMRKMLEVRKTKPCDPGSLNKMYTRQGYLYVMEKSKGIWDDLVETLLPVHQGKPHFHHDTVHANDWKNCEFTTTDTMEIKSCTRRMSESIEKRFCFDITPKDRLVMVITLQALSEDDRRLWLDAMDGKEPTYAQPGKSSKHEETCLDEVGFLFIRTCIKEIENRGLEDQGLYRLVGVSSKVSKLLSMGLDRRKVEKLNLEDRLEWENKTITSAIKTYLRQLPEPLMSFRYHTAFIAAAKQESRLHRTADVHALVHRLPENHFKMLDIMITHLKNVAAKADKNLMTVSNLGVCFGPTLLRPEEETMAAIMDIKFCNVVVEIMIENSDKIFKTKPDPSELPIKNPATVNMRPPSPPAYQPPPQVYTGGGGIGGPTPTSLIHRQPATSYSLIPPIAQAHLSPPPSSPYVDGPSRQMITSNSAGVRNPSQPQQRVTYPSSPTTAELWSGNKMPPAVQTQPHASGTSRSNLRPGSAGPLSNVPAGRPLGVIPPLSSANSAPERPHSNTSLSSSDSAPGSTVSSSRSSSRDPLPPLASFPSIAPTPPIVLGNSSTVSFNGQPPASKPPYGLNSTQLQLVPASVANVDASDTTKISTNQLRRVRTLYACVGENETELTFEPNQIIVNGNTAIQRTWLARGGVKWACRSYPRKLRGVSAVKDSFNREKSYNFVVKVYPSARIIRRAQ</sequence>
<evidence type="ECO:0000313" key="6">
    <source>
        <dbReference type="EMBL" id="KZS20488.1"/>
    </source>
</evidence>
<keyword evidence="7" id="KW-1185">Reference proteome</keyword>
<dbReference type="GO" id="GO:0005737">
    <property type="term" value="C:cytoplasm"/>
    <property type="evidence" value="ECO:0007669"/>
    <property type="project" value="InterPro"/>
</dbReference>
<dbReference type="Pfam" id="PF16746">
    <property type="entry name" value="BAR_3"/>
    <property type="match status" value="2"/>
</dbReference>
<gene>
    <name evidence="6" type="ORF">APZ42_012877</name>
</gene>
<dbReference type="SUPFAM" id="SSF50729">
    <property type="entry name" value="PH domain-like"/>
    <property type="match status" value="1"/>
</dbReference>
<dbReference type="Proteomes" id="UP000076858">
    <property type="component" value="Unassembled WGS sequence"/>
</dbReference>
<protein>
    <submittedName>
        <fullName evidence="6">Protein GRAF</fullName>
    </submittedName>
</protein>
<name>A0A162RGG3_9CRUS</name>
<feature type="compositionally biased region" description="Polar residues" evidence="3">
    <location>
        <begin position="693"/>
        <end position="722"/>
    </location>
</feature>
<dbReference type="OrthoDB" id="3183924at2759"/>
<evidence type="ECO:0000313" key="7">
    <source>
        <dbReference type="Proteomes" id="UP000076858"/>
    </source>
</evidence>
<evidence type="ECO:0000256" key="2">
    <source>
        <dbReference type="SAM" id="Coils"/>
    </source>
</evidence>
<dbReference type="InterPro" id="IPR000198">
    <property type="entry name" value="RhoGAP_dom"/>
</dbReference>
<dbReference type="InterPro" id="IPR027267">
    <property type="entry name" value="AH/BAR_dom_sf"/>
</dbReference>
<dbReference type="Gene3D" id="1.10.555.10">
    <property type="entry name" value="Rho GTPase activation protein"/>
    <property type="match status" value="1"/>
</dbReference>
<accession>A0A162RGG3</accession>
<evidence type="ECO:0000259" key="4">
    <source>
        <dbReference type="PROSITE" id="PS50003"/>
    </source>
</evidence>
<feature type="compositionally biased region" description="Low complexity" evidence="3">
    <location>
        <begin position="791"/>
        <end position="806"/>
    </location>
</feature>
<dbReference type="PANTHER" id="PTHR12552:SF1">
    <property type="entry name" value="RHO GTPASE-ACTIVATING PROTEIN GRAF"/>
    <property type="match status" value="1"/>
</dbReference>
<dbReference type="AlphaFoldDB" id="A0A162RGG3"/>
<feature type="region of interest" description="Disordered" evidence="3">
    <location>
        <begin position="674"/>
        <end position="820"/>
    </location>
</feature>
<dbReference type="EMBL" id="LRGB01000190">
    <property type="protein sequence ID" value="KZS20488.1"/>
    <property type="molecule type" value="Genomic_DNA"/>
</dbReference>
<dbReference type="PROSITE" id="PS50003">
    <property type="entry name" value="PH_DOMAIN"/>
    <property type="match status" value="1"/>
</dbReference>
<feature type="domain" description="PH" evidence="4">
    <location>
        <begin position="303"/>
        <end position="411"/>
    </location>
</feature>
<dbReference type="FunFam" id="1.10.555.10:FF:000006">
    <property type="entry name" value="Rho GTPase activating protein 26"/>
    <property type="match status" value="1"/>
</dbReference>
<dbReference type="Pfam" id="PF00620">
    <property type="entry name" value="RhoGAP"/>
    <property type="match status" value="1"/>
</dbReference>
<dbReference type="InterPro" id="IPR004148">
    <property type="entry name" value="BAR_dom"/>
</dbReference>
<feature type="coiled-coil region" evidence="2">
    <location>
        <begin position="258"/>
        <end position="285"/>
    </location>
</feature>
<dbReference type="Gene3D" id="2.30.29.30">
    <property type="entry name" value="Pleckstrin-homology domain (PH domain)/Phosphotyrosine-binding domain (PTB)"/>
    <property type="match status" value="1"/>
</dbReference>
<dbReference type="PANTHER" id="PTHR12552">
    <property type="entry name" value="OLIGOPHRENIN 1"/>
    <property type="match status" value="1"/>
</dbReference>
<dbReference type="SUPFAM" id="SSF103657">
    <property type="entry name" value="BAR/IMD domain-like"/>
    <property type="match status" value="1"/>
</dbReference>
<keyword evidence="2" id="KW-0175">Coiled coil</keyword>